<dbReference type="Proteomes" id="UP000507222">
    <property type="component" value="Unassembled WGS sequence"/>
</dbReference>
<dbReference type="InterPro" id="IPR036691">
    <property type="entry name" value="Endo/exonu/phosph_ase_sf"/>
</dbReference>
<dbReference type="AlphaFoldDB" id="A0A6J5UDP8"/>
<proteinExistence type="predicted"/>
<evidence type="ECO:0000313" key="1">
    <source>
        <dbReference type="EMBL" id="CAB4274032.1"/>
    </source>
</evidence>
<evidence type="ECO:0008006" key="3">
    <source>
        <dbReference type="Google" id="ProtNLM"/>
    </source>
</evidence>
<accession>A0A6J5UDP8</accession>
<evidence type="ECO:0000313" key="2">
    <source>
        <dbReference type="Proteomes" id="UP000507222"/>
    </source>
</evidence>
<name>A0A6J5UDP8_PRUAR</name>
<organism evidence="1 2">
    <name type="scientific">Prunus armeniaca</name>
    <name type="common">Apricot</name>
    <name type="synonym">Armeniaca vulgaris</name>
    <dbReference type="NCBI Taxonomy" id="36596"/>
    <lineage>
        <taxon>Eukaryota</taxon>
        <taxon>Viridiplantae</taxon>
        <taxon>Streptophyta</taxon>
        <taxon>Embryophyta</taxon>
        <taxon>Tracheophyta</taxon>
        <taxon>Spermatophyta</taxon>
        <taxon>Magnoliopsida</taxon>
        <taxon>eudicotyledons</taxon>
        <taxon>Gunneridae</taxon>
        <taxon>Pentapetalae</taxon>
        <taxon>rosids</taxon>
        <taxon>fabids</taxon>
        <taxon>Rosales</taxon>
        <taxon>Rosaceae</taxon>
        <taxon>Amygdaloideae</taxon>
        <taxon>Amygdaleae</taxon>
        <taxon>Prunus</taxon>
    </lineage>
</organism>
<protein>
    <recommendedName>
        <fullName evidence="3">Endonuclease/exonuclease/phosphatase domain-containing protein</fullName>
    </recommendedName>
</protein>
<gene>
    <name evidence="1" type="ORF">CURHAP_LOCUS22346</name>
</gene>
<reference evidence="1 2" key="1">
    <citation type="submission" date="2020-05" db="EMBL/GenBank/DDBJ databases">
        <authorList>
            <person name="Campoy J."/>
            <person name="Schneeberger K."/>
            <person name="Spophaly S."/>
        </authorList>
    </citation>
    <scope>NUCLEOTIDE SEQUENCE [LARGE SCALE GENOMIC DNA]</scope>
    <source>
        <strain evidence="1">PruArmRojPasFocal</strain>
    </source>
</reference>
<dbReference type="Gene3D" id="3.60.10.10">
    <property type="entry name" value="Endonuclease/exonuclease/phosphatase"/>
    <property type="match status" value="1"/>
</dbReference>
<sequence>MERVKHHLGMNMAFVVEQVGMGGGLMMLCKHGWRMNLLSSSVGHIDVIIHSPNGDAFHVTGFYGHFEVHNRKHSWELLRRLHHGVNGPWLVLGDFYEVLAAEEQRGYRERPIGQMTQFKNAISDYSLISFPFKGYPFTWAGRRNESIMTEVRLDRGLANADLLNQFPDLLIQHLDTVGSNYKPILLNVSTNLPQQQGRKNALRFQFEQMWVQEASCKEVVNEA</sequence>
<dbReference type="PANTHER" id="PTHR33710:SF86">
    <property type="entry name" value="VIRAL MOVEMENT PROTEIN"/>
    <property type="match status" value="1"/>
</dbReference>
<dbReference type="SUPFAM" id="SSF56219">
    <property type="entry name" value="DNase I-like"/>
    <property type="match status" value="1"/>
</dbReference>
<dbReference type="PANTHER" id="PTHR33710">
    <property type="entry name" value="BNAC02G09200D PROTEIN"/>
    <property type="match status" value="1"/>
</dbReference>
<dbReference type="EMBL" id="CAEKDK010000003">
    <property type="protein sequence ID" value="CAB4274032.1"/>
    <property type="molecule type" value="Genomic_DNA"/>
</dbReference>